<proteinExistence type="predicted"/>
<keyword evidence="1" id="KW-0812">Transmembrane</keyword>
<keyword evidence="4" id="KW-1185">Reference proteome</keyword>
<accession>A0ABD5WXU7</accession>
<keyword evidence="1" id="KW-0472">Membrane</keyword>
<dbReference type="Proteomes" id="UP001596388">
    <property type="component" value="Unassembled WGS sequence"/>
</dbReference>
<name>A0ABD5WXU7_9EURY</name>
<dbReference type="RefSeq" id="WP_390219382.1">
    <property type="nucleotide sequence ID" value="NZ_JBHTAG010000003.1"/>
</dbReference>
<feature type="domain" description="Archaeal Type IV pilin N-terminal" evidence="2">
    <location>
        <begin position="13"/>
        <end position="85"/>
    </location>
</feature>
<evidence type="ECO:0000259" key="2">
    <source>
        <dbReference type="Pfam" id="PF07790"/>
    </source>
</evidence>
<dbReference type="EMBL" id="JBHTAG010000003">
    <property type="protein sequence ID" value="MFC7098432.1"/>
    <property type="molecule type" value="Genomic_DNA"/>
</dbReference>
<comment type="caution">
    <text evidence="3">The sequence shown here is derived from an EMBL/GenBank/DDBJ whole genome shotgun (WGS) entry which is preliminary data.</text>
</comment>
<reference evidence="3 4" key="1">
    <citation type="journal article" date="2019" name="Int. J. Syst. Evol. Microbiol.">
        <title>The Global Catalogue of Microorganisms (GCM) 10K type strain sequencing project: providing services to taxonomists for standard genome sequencing and annotation.</title>
        <authorList>
            <consortium name="The Broad Institute Genomics Platform"/>
            <consortium name="The Broad Institute Genome Sequencing Center for Infectious Disease"/>
            <person name="Wu L."/>
            <person name="Ma J."/>
        </authorList>
    </citation>
    <scope>NUCLEOTIDE SEQUENCE [LARGE SCALE GENOMIC DNA]</scope>
    <source>
        <strain evidence="3 4">DT55</strain>
    </source>
</reference>
<protein>
    <submittedName>
        <fullName evidence="3">Type IV pilin</fullName>
    </submittedName>
</protein>
<feature type="transmembrane region" description="Helical" evidence="1">
    <location>
        <begin position="18"/>
        <end position="42"/>
    </location>
</feature>
<gene>
    <name evidence="3" type="ORF">ACFQKD_14075</name>
</gene>
<dbReference type="Pfam" id="PF07790">
    <property type="entry name" value="Pilin_N"/>
    <property type="match status" value="1"/>
</dbReference>
<sequence length="143" mass="14768">MSATPPHDDRRDRAVTPVIATVTMVAIAVLLAAVLGAAMLGFSGGLGAGPPALSVEFTYIQDGNEYEVVATIYGGQTITKQNTENVTLVAESGQQETALKTRYPLTGGDDIIVKGVPPGTNVRLVWTGPDGGSGVVARGRTPF</sequence>
<evidence type="ECO:0000313" key="4">
    <source>
        <dbReference type="Proteomes" id="UP001596388"/>
    </source>
</evidence>
<dbReference type="InterPro" id="IPR013373">
    <property type="entry name" value="Flagellin/pilin_N_arc"/>
</dbReference>
<keyword evidence="1" id="KW-1133">Transmembrane helix</keyword>
<organism evidence="3 4">
    <name type="scientific">Halobaculum marinum</name>
    <dbReference type="NCBI Taxonomy" id="3031996"/>
    <lineage>
        <taxon>Archaea</taxon>
        <taxon>Methanobacteriati</taxon>
        <taxon>Methanobacteriota</taxon>
        <taxon>Stenosarchaea group</taxon>
        <taxon>Halobacteria</taxon>
        <taxon>Halobacteriales</taxon>
        <taxon>Haloferacaceae</taxon>
        <taxon>Halobaculum</taxon>
    </lineage>
</organism>
<evidence type="ECO:0000313" key="3">
    <source>
        <dbReference type="EMBL" id="MFC7098432.1"/>
    </source>
</evidence>
<dbReference type="InterPro" id="IPR012859">
    <property type="entry name" value="Pilin_N_archaeal"/>
</dbReference>
<dbReference type="AlphaFoldDB" id="A0ABD5WXU7"/>
<dbReference type="NCBIfam" id="TIGR02537">
    <property type="entry name" value="arch_flag_Nterm"/>
    <property type="match status" value="1"/>
</dbReference>
<evidence type="ECO:0000256" key="1">
    <source>
        <dbReference type="SAM" id="Phobius"/>
    </source>
</evidence>